<evidence type="ECO:0000313" key="2">
    <source>
        <dbReference type="EMBL" id="MBZ0156826.1"/>
    </source>
</evidence>
<feature type="transmembrane region" description="Helical" evidence="1">
    <location>
        <begin position="12"/>
        <end position="34"/>
    </location>
</feature>
<keyword evidence="1" id="KW-0472">Membrane</keyword>
<gene>
    <name evidence="2" type="ORF">K8I29_11540</name>
</gene>
<dbReference type="AlphaFoldDB" id="A0A953LXC6"/>
<accession>A0A953LXC6</accession>
<dbReference type="InterPro" id="IPR012902">
    <property type="entry name" value="N_methyl_site"/>
</dbReference>
<name>A0A953LXC6_9BACT</name>
<keyword evidence="1" id="KW-0812">Transmembrane</keyword>
<proteinExistence type="predicted"/>
<evidence type="ECO:0000256" key="1">
    <source>
        <dbReference type="SAM" id="Phobius"/>
    </source>
</evidence>
<sequence>MLKLRDGFSVIEALIAVAILSIAVIGLVTTIGTFSSTTVDRTVLNCLVDAASTALYKCQAGVDSNPNSTCGGSTISIAGTSGYCAPATGTCTTVTAVATASPQGKTVSLTTQICNFN</sequence>
<protein>
    <submittedName>
        <fullName evidence="2">Prepilin-type N-terminal cleavage/methylation domain-containing protein</fullName>
    </submittedName>
</protein>
<dbReference type="EMBL" id="JAIOIV010000091">
    <property type="protein sequence ID" value="MBZ0156826.1"/>
    <property type="molecule type" value="Genomic_DNA"/>
</dbReference>
<dbReference type="Proteomes" id="UP000705867">
    <property type="component" value="Unassembled WGS sequence"/>
</dbReference>
<evidence type="ECO:0000313" key="3">
    <source>
        <dbReference type="Proteomes" id="UP000705867"/>
    </source>
</evidence>
<comment type="caution">
    <text evidence="2">The sequence shown here is derived from an EMBL/GenBank/DDBJ whole genome shotgun (WGS) entry which is preliminary data.</text>
</comment>
<reference evidence="2" key="2">
    <citation type="submission" date="2021-08" db="EMBL/GenBank/DDBJ databases">
        <authorList>
            <person name="Dalcin Martins P."/>
        </authorList>
    </citation>
    <scope>NUCLEOTIDE SEQUENCE</scope>
    <source>
        <strain evidence="2">MAG_39</strain>
    </source>
</reference>
<keyword evidence="1" id="KW-1133">Transmembrane helix</keyword>
<dbReference type="Pfam" id="PF07963">
    <property type="entry name" value="N_methyl"/>
    <property type="match status" value="1"/>
</dbReference>
<reference evidence="2" key="1">
    <citation type="journal article" date="2021" name="bioRxiv">
        <title>Unraveling nitrogen, sulfur and carbon metabolic pathways and microbial community transcriptional responses to substrate deprivation and toxicity stresses in a bioreactor mimicking anoxic brackish coastal sediment conditions.</title>
        <authorList>
            <person name="Martins P.D."/>
            <person name="Echeveste M.J."/>
            <person name="Arshad A."/>
            <person name="Kurth J."/>
            <person name="Ouboter H."/>
            <person name="Jetten M.S.M."/>
            <person name="Welte C.U."/>
        </authorList>
    </citation>
    <scope>NUCLEOTIDE SEQUENCE</scope>
    <source>
        <strain evidence="2">MAG_39</strain>
    </source>
</reference>
<organism evidence="2 3">
    <name type="scientific">Candidatus Nitrobium versatile</name>
    <dbReference type="NCBI Taxonomy" id="2884831"/>
    <lineage>
        <taxon>Bacteria</taxon>
        <taxon>Pseudomonadati</taxon>
        <taxon>Nitrospirota</taxon>
        <taxon>Nitrospiria</taxon>
        <taxon>Nitrospirales</taxon>
        <taxon>Nitrospiraceae</taxon>
        <taxon>Candidatus Nitrobium</taxon>
    </lineage>
</organism>